<dbReference type="AlphaFoldDB" id="A0A7M7N7D4"/>
<keyword evidence="11" id="KW-1185">Reference proteome</keyword>
<feature type="binding site" evidence="7">
    <location>
        <position position="141"/>
    </location>
    <ligand>
        <name>Zn(2+)</name>
        <dbReference type="ChEBI" id="CHEBI:29105"/>
    </ligand>
</feature>
<dbReference type="GO" id="GO:0070403">
    <property type="term" value="F:NAD+ binding"/>
    <property type="evidence" value="ECO:0007669"/>
    <property type="project" value="InterPro"/>
</dbReference>
<dbReference type="CTD" id="51548"/>
<dbReference type="EC" id="2.3.1.286" evidence="1"/>
<evidence type="ECO:0000313" key="10">
    <source>
        <dbReference type="EnsemblMetazoa" id="XP_030832371"/>
    </source>
</evidence>
<accession>A0A7M7N7D4</accession>
<feature type="binding site" evidence="7">
    <location>
        <position position="175"/>
    </location>
    <ligand>
        <name>Zn(2+)</name>
        <dbReference type="ChEBI" id="CHEBI:29105"/>
    </ligand>
</feature>
<evidence type="ECO:0000256" key="6">
    <source>
        <dbReference type="ARBA" id="ARBA00038170"/>
    </source>
</evidence>
<feature type="binding site" evidence="7">
    <location>
        <position position="166"/>
    </location>
    <ligand>
        <name>Zn(2+)</name>
        <dbReference type="ChEBI" id="CHEBI:29105"/>
    </ligand>
</feature>
<evidence type="ECO:0000256" key="5">
    <source>
        <dbReference type="ARBA" id="ARBA00023027"/>
    </source>
</evidence>
<dbReference type="OMA" id="IDSEDRX"/>
<feature type="region of interest" description="Disordered" evidence="8">
    <location>
        <begin position="455"/>
        <end position="482"/>
    </location>
</feature>
<name>A0A7M7N7D4_STRPU</name>
<reference evidence="10" key="2">
    <citation type="submission" date="2021-01" db="UniProtKB">
        <authorList>
            <consortium name="EnsemblMetazoa"/>
        </authorList>
    </citation>
    <scope>IDENTIFICATION</scope>
</reference>
<evidence type="ECO:0000259" key="9">
    <source>
        <dbReference type="PROSITE" id="PS50305"/>
    </source>
</evidence>
<dbReference type="RefSeq" id="XP_030832371.1">
    <property type="nucleotide sequence ID" value="XM_030976511.1"/>
</dbReference>
<evidence type="ECO:0000256" key="2">
    <source>
        <dbReference type="ARBA" id="ARBA00022679"/>
    </source>
</evidence>
<dbReference type="GeneID" id="581757"/>
<evidence type="ECO:0000256" key="7">
    <source>
        <dbReference type="PROSITE-ProRule" id="PRU00236"/>
    </source>
</evidence>
<dbReference type="PANTHER" id="PTHR11085:SF12">
    <property type="entry name" value="NAD-DEPENDENT PROTEIN DEACYLASE SIRTUIN-6"/>
    <property type="match status" value="1"/>
</dbReference>
<feature type="binding site" evidence="7">
    <location>
        <position position="144"/>
    </location>
    <ligand>
        <name>Zn(2+)</name>
        <dbReference type="ChEBI" id="CHEBI:29105"/>
    </ligand>
</feature>
<organism evidence="10 11">
    <name type="scientific">Strongylocentrotus purpuratus</name>
    <name type="common">Purple sea urchin</name>
    <dbReference type="NCBI Taxonomy" id="7668"/>
    <lineage>
        <taxon>Eukaryota</taxon>
        <taxon>Metazoa</taxon>
        <taxon>Echinodermata</taxon>
        <taxon>Eleutherozoa</taxon>
        <taxon>Echinozoa</taxon>
        <taxon>Echinoidea</taxon>
        <taxon>Euechinoidea</taxon>
        <taxon>Echinacea</taxon>
        <taxon>Camarodonta</taxon>
        <taxon>Echinidea</taxon>
        <taxon>Strongylocentrotidae</taxon>
        <taxon>Strongylocentrotus</taxon>
    </lineage>
</organism>
<evidence type="ECO:0000313" key="11">
    <source>
        <dbReference type="Proteomes" id="UP000007110"/>
    </source>
</evidence>
<proteinExistence type="inferred from homology"/>
<dbReference type="Gene3D" id="3.40.50.1220">
    <property type="entry name" value="TPP-binding domain"/>
    <property type="match status" value="1"/>
</dbReference>
<dbReference type="PANTHER" id="PTHR11085">
    <property type="entry name" value="NAD-DEPENDENT PROTEIN DEACYLASE SIRTUIN-5, MITOCHONDRIAL-RELATED"/>
    <property type="match status" value="1"/>
</dbReference>
<dbReference type="InterPro" id="IPR029035">
    <property type="entry name" value="DHS-like_NAD/FAD-binding_dom"/>
</dbReference>
<dbReference type="InterPro" id="IPR050134">
    <property type="entry name" value="NAD-dep_sirtuin_deacylases"/>
</dbReference>
<feature type="region of interest" description="Disordered" evidence="8">
    <location>
        <begin position="322"/>
        <end position="380"/>
    </location>
</feature>
<dbReference type="Proteomes" id="UP000007110">
    <property type="component" value="Unassembled WGS sequence"/>
</dbReference>
<dbReference type="FunFam" id="2.20.28.200:FF:000001">
    <property type="entry name" value="NAD-dependent protein deacetylase sirtuin-6"/>
    <property type="match status" value="1"/>
</dbReference>
<reference evidence="11" key="1">
    <citation type="submission" date="2015-02" db="EMBL/GenBank/DDBJ databases">
        <title>Genome sequencing for Strongylocentrotus purpuratus.</title>
        <authorList>
            <person name="Murali S."/>
            <person name="Liu Y."/>
            <person name="Vee V."/>
            <person name="English A."/>
            <person name="Wang M."/>
            <person name="Skinner E."/>
            <person name="Han Y."/>
            <person name="Muzny D.M."/>
            <person name="Worley K.C."/>
            <person name="Gibbs R.A."/>
        </authorList>
    </citation>
    <scope>NUCLEOTIDE SEQUENCE</scope>
</reference>
<dbReference type="InterPro" id="IPR003000">
    <property type="entry name" value="Sirtuin"/>
</dbReference>
<dbReference type="GO" id="GO:0000122">
    <property type="term" value="P:negative regulation of transcription by RNA polymerase II"/>
    <property type="evidence" value="ECO:0000318"/>
    <property type="project" value="GO_Central"/>
</dbReference>
<keyword evidence="5" id="KW-0520">NAD</keyword>
<dbReference type="PROSITE" id="PS50305">
    <property type="entry name" value="SIRTUIN"/>
    <property type="match status" value="1"/>
</dbReference>
<dbReference type="GO" id="GO:0003714">
    <property type="term" value="F:transcription corepressor activity"/>
    <property type="evidence" value="ECO:0000318"/>
    <property type="project" value="GO_Central"/>
</dbReference>
<dbReference type="FunFam" id="3.40.50.1220:FF:000038">
    <property type="entry name" value="NAD-dependent protein deacetylase sirtuin-6 isoform X2"/>
    <property type="match status" value="1"/>
</dbReference>
<sequence length="501" mass="55899">MSVNYAEGLSPYDHKGKCGLPEKFDEPEVVAEKVKKLADLVKRSRHMVVHSGAGISTAAGIPDFRGPKGVWTLEKQGKKPEANVTFDTAKPTATHMALVELERRGKLQYLISQNIDGLHLRSGFPKDRLAELHGNMFVEQCHRCRRQTIRAMPVPTLGLKPTGNRCSDKPGRGTCRGKLHDTILDWEDALPETDLTQAEEHLRKSDLSICLGTSLQIIPSGTLPKLTKKNGGSLVIVNLQPTKLDKQADMRINCYVDDVMTQLMEQLGYPIPEYTGPSLVLESQQGLSTKNIKDIIHVADSKGNCKVDSECVDDRRKVAVKDEVKEESMNDGQKVELKDESKEEVQKKRVSEDLEVPPEVKSEAHLDSHETPQEKSEQSCKRLCLDTSEVIQDGVAKETEMQDASDNSFRTCKHENDNMRESVDIQETSGVLDSDRKRTFENTCSIKQEIHVKNRSTDTTNIKPGCPDNWSDSKRKVDEESVENITSGAVKRDAEGNIKVC</sequence>
<dbReference type="GO" id="GO:0046969">
    <property type="term" value="F:histone H3K9 deacetylase activity, NAD-dependent"/>
    <property type="evidence" value="ECO:0000318"/>
    <property type="project" value="GO_Central"/>
</dbReference>
<comment type="similarity">
    <text evidence="6">Belongs to the sirtuin family. Class IV subfamily.</text>
</comment>
<dbReference type="GO" id="GO:0005634">
    <property type="term" value="C:nucleus"/>
    <property type="evidence" value="ECO:0000318"/>
    <property type="project" value="GO_Central"/>
</dbReference>
<keyword evidence="2" id="KW-0808">Transferase</keyword>
<dbReference type="GO" id="GO:0046872">
    <property type="term" value="F:metal ion binding"/>
    <property type="evidence" value="ECO:0007669"/>
    <property type="project" value="UniProtKB-KW"/>
</dbReference>
<keyword evidence="3 7" id="KW-0479">Metal-binding</keyword>
<dbReference type="InterPro" id="IPR026590">
    <property type="entry name" value="Ssirtuin_cat_dom"/>
</dbReference>
<feature type="active site" description="Proton acceptor" evidence="7">
    <location>
        <position position="133"/>
    </location>
</feature>
<dbReference type="Pfam" id="PF02146">
    <property type="entry name" value="SIR2"/>
    <property type="match status" value="1"/>
</dbReference>
<keyword evidence="4 7" id="KW-0862">Zinc</keyword>
<evidence type="ECO:0000256" key="3">
    <source>
        <dbReference type="ARBA" id="ARBA00022723"/>
    </source>
</evidence>
<dbReference type="KEGG" id="spu:581757"/>
<protein>
    <recommendedName>
        <fullName evidence="1">protein acetyllysine N-acetyltransferase</fullName>
        <ecNumber evidence="1">2.3.1.286</ecNumber>
    </recommendedName>
</protein>
<dbReference type="EnsemblMetazoa" id="XM_030976511">
    <property type="protein sequence ID" value="XP_030832371"/>
    <property type="gene ID" value="LOC581757"/>
</dbReference>
<dbReference type="SUPFAM" id="SSF52467">
    <property type="entry name" value="DHS-like NAD/FAD-binding domain"/>
    <property type="match status" value="1"/>
</dbReference>
<evidence type="ECO:0000256" key="4">
    <source>
        <dbReference type="ARBA" id="ARBA00022833"/>
    </source>
</evidence>
<feature type="region of interest" description="Disordered" evidence="8">
    <location>
        <begin position="398"/>
        <end position="430"/>
    </location>
</feature>
<evidence type="ECO:0000256" key="8">
    <source>
        <dbReference type="SAM" id="MobiDB-lite"/>
    </source>
</evidence>
<feature type="domain" description="Deacetylase sirtuin-type" evidence="9">
    <location>
        <begin position="27"/>
        <end position="270"/>
    </location>
</feature>
<feature type="compositionally biased region" description="Basic and acidic residues" evidence="8">
    <location>
        <begin position="412"/>
        <end position="423"/>
    </location>
</feature>
<evidence type="ECO:0000256" key="1">
    <source>
        <dbReference type="ARBA" id="ARBA00012928"/>
    </source>
</evidence>
<dbReference type="InParanoid" id="A0A7M7N7D4"/>
<dbReference type="OrthoDB" id="2919105at2759"/>
<dbReference type="CDD" id="cd01410">
    <property type="entry name" value="SIRT7"/>
    <property type="match status" value="1"/>
</dbReference>
<dbReference type="Gene3D" id="2.20.28.200">
    <property type="match status" value="1"/>
</dbReference>